<dbReference type="Pfam" id="PF25852">
    <property type="entry name" value="DUF6242_C"/>
    <property type="match status" value="1"/>
</dbReference>
<comment type="caution">
    <text evidence="3">The sequence shown here is derived from an EMBL/GenBank/DDBJ whole genome shotgun (WGS) entry which is preliminary data.</text>
</comment>
<dbReference type="EMBL" id="ACNN01000020">
    <property type="protein sequence ID" value="EEN82687.1"/>
    <property type="molecule type" value="Genomic_DNA"/>
</dbReference>
<reference evidence="3 4" key="1">
    <citation type="submission" date="2009-04" db="EMBL/GenBank/DDBJ databases">
        <authorList>
            <person name="Sebastian Y."/>
            <person name="Madupu R."/>
            <person name="Durkin A.S."/>
            <person name="Torralba M."/>
            <person name="Methe B."/>
            <person name="Sutton G.G."/>
            <person name="Strausberg R.L."/>
            <person name="Nelson K.E."/>
        </authorList>
    </citation>
    <scope>NUCLEOTIDE SEQUENCE [LARGE SCALE GENOMIC DNA]</scope>
    <source>
        <strain evidence="4">ATCC 35406 / BCRC 14492 / JCM 8526 / NCTC 13058 / HG 370</strain>
    </source>
</reference>
<evidence type="ECO:0000259" key="2">
    <source>
        <dbReference type="Pfam" id="PF25852"/>
    </source>
</evidence>
<dbReference type="Proteomes" id="UP000004295">
    <property type="component" value="Unassembled WGS sequence"/>
</dbReference>
<keyword evidence="4" id="KW-1185">Reference proteome</keyword>
<gene>
    <name evidence="3" type="ORF">POREN0001_0300</name>
</gene>
<dbReference type="InterPro" id="IPR046209">
    <property type="entry name" value="DUF6242_N"/>
</dbReference>
<sequence>MKHRSIQHTLSSALGLLIFLFASSCISNKEIQNPELTTVQVSSFVLTSKSNPTLEKVFFSIDHAKGKIYNAQPLPYGTQIDSVKIKVGIQTPATFKLLIDGKEIERSAADSIYLRDRWNKEITVEVTNKEKALKKSYTVQILKEINNPDSYYWMPVIAGKLPDLSGKETIFCRSDKDLYIFASQGAQTQLYHAPANTLVWEEVPTGLSGKPVTSAIATSEGVLYAILGTAPTQTCIVSLDGGKQWLEENRYNNGSILLGAFTERGRSQPSICMIEQDPSGKNYFAYLPGNGVYKRGEEVPEDFPMSGYSTALFEVAHHPLLVLVGAKTASGKPSRLTWTTTTGLDWLTPTPQSDKDLLPPFEGAGAPLLISTSSNKGLLYCVYPASHSPQRGATIYSSKDQGVTWTARNSALMLPHETLPFGGYGKLFGFARDELIFFLFGGKKADGSLDRTIWEGRSSILN</sequence>
<dbReference type="Pfam" id="PF19755">
    <property type="entry name" value="DUF6242"/>
    <property type="match status" value="1"/>
</dbReference>
<protein>
    <recommendedName>
        <fullName evidence="5">BNR/Asp-box repeat protein</fullName>
    </recommendedName>
</protein>
<dbReference type="InterPro" id="IPR058667">
    <property type="entry name" value="DUF6242_C"/>
</dbReference>
<dbReference type="STRING" id="553175.POREN0001_0300"/>
<evidence type="ECO:0000313" key="4">
    <source>
        <dbReference type="Proteomes" id="UP000004295"/>
    </source>
</evidence>
<evidence type="ECO:0000313" key="3">
    <source>
        <dbReference type="EMBL" id="EEN82687.1"/>
    </source>
</evidence>
<dbReference type="GeneID" id="93365295"/>
<accession>C3JAR2</accession>
<evidence type="ECO:0000259" key="1">
    <source>
        <dbReference type="Pfam" id="PF19755"/>
    </source>
</evidence>
<dbReference type="AlphaFoldDB" id="C3JAR2"/>
<evidence type="ECO:0008006" key="5">
    <source>
        <dbReference type="Google" id="ProtNLM"/>
    </source>
</evidence>
<dbReference type="eggNOG" id="COG1621">
    <property type="taxonomic scope" value="Bacteria"/>
</dbReference>
<name>C3JAR2_POREA</name>
<feature type="domain" description="DUF6242" evidence="1">
    <location>
        <begin position="48"/>
        <end position="141"/>
    </location>
</feature>
<dbReference type="SUPFAM" id="SSF110296">
    <property type="entry name" value="Oligoxyloglucan reducing end-specific cellobiohydrolase"/>
    <property type="match status" value="1"/>
</dbReference>
<proteinExistence type="predicted"/>
<dbReference type="RefSeq" id="WP_004333587.1">
    <property type="nucleotide sequence ID" value="NZ_ACNN01000020.1"/>
</dbReference>
<feature type="domain" description="DUF6242" evidence="2">
    <location>
        <begin position="147"/>
        <end position="457"/>
    </location>
</feature>
<dbReference type="PROSITE" id="PS51257">
    <property type="entry name" value="PROKAR_LIPOPROTEIN"/>
    <property type="match status" value="1"/>
</dbReference>
<organism evidence="3 4">
    <name type="scientific">Porphyromonas endodontalis (strain ATCC 35406 / DSM 24491 / JCM 8526 / CCUG 16442 / BCRC 14492 / NCTC 13058 / HG 370)</name>
    <name type="common">Bacteroides endodontalis</name>
    <dbReference type="NCBI Taxonomy" id="553175"/>
    <lineage>
        <taxon>Bacteria</taxon>
        <taxon>Pseudomonadati</taxon>
        <taxon>Bacteroidota</taxon>
        <taxon>Bacteroidia</taxon>
        <taxon>Bacteroidales</taxon>
        <taxon>Porphyromonadaceae</taxon>
        <taxon>Porphyromonas</taxon>
    </lineage>
</organism>